<feature type="compositionally biased region" description="Polar residues" evidence="1">
    <location>
        <begin position="101"/>
        <end position="115"/>
    </location>
</feature>
<name>A0A5B8QZU3_9GAMM</name>
<dbReference type="KEGG" id="sdeo:D0436_13840"/>
<evidence type="ECO:0000313" key="3">
    <source>
        <dbReference type="Proteomes" id="UP000321124"/>
    </source>
</evidence>
<evidence type="ECO:0000256" key="1">
    <source>
        <dbReference type="SAM" id="MobiDB-lite"/>
    </source>
</evidence>
<protein>
    <submittedName>
        <fullName evidence="2">VF530 family protein</fullName>
    </submittedName>
</protein>
<dbReference type="RefSeq" id="WP_023267817.1">
    <property type="nucleotide sequence ID" value="NZ_BSOL01000002.1"/>
</dbReference>
<dbReference type="GO" id="GO:0003677">
    <property type="term" value="F:DNA binding"/>
    <property type="evidence" value="ECO:0007669"/>
    <property type="project" value="InterPro"/>
</dbReference>
<dbReference type="AlphaFoldDB" id="A0A5B8QZU3"/>
<dbReference type="InterPro" id="IPR018668">
    <property type="entry name" value="DNA-binding_VF530-like"/>
</dbReference>
<dbReference type="Proteomes" id="UP000321124">
    <property type="component" value="Chromosome"/>
</dbReference>
<organism evidence="2 3">
    <name type="scientific">Shewanella decolorationis</name>
    <dbReference type="NCBI Taxonomy" id="256839"/>
    <lineage>
        <taxon>Bacteria</taxon>
        <taxon>Pseudomonadati</taxon>
        <taxon>Pseudomonadota</taxon>
        <taxon>Gammaproteobacteria</taxon>
        <taxon>Alteromonadales</taxon>
        <taxon>Shewanellaceae</taxon>
        <taxon>Shewanella</taxon>
    </lineage>
</organism>
<reference evidence="2 3" key="1">
    <citation type="journal article" date="2019" name="Ecotoxicol. Environ. Saf.">
        <title>Microbial characterization of heavy metal resistant bacterial strains isolated from an electroplating wastewater treatment plant.</title>
        <authorList>
            <person name="Cai X."/>
            <person name="Zheng X."/>
            <person name="Zhang D."/>
            <person name="Iqbal W."/>
            <person name="Liu C."/>
            <person name="Yang B."/>
            <person name="Zhao X."/>
            <person name="Lu X."/>
            <person name="Mao Y."/>
        </authorList>
    </citation>
    <scope>NUCLEOTIDE SEQUENCE [LARGE SCALE GENOMIC DNA]</scope>
    <source>
        <strain evidence="2 3">Ni1-3</strain>
    </source>
</reference>
<evidence type="ECO:0000313" key="2">
    <source>
        <dbReference type="EMBL" id="QDZ91451.1"/>
    </source>
</evidence>
<sequence length="122" mass="13574">MTQTNNPLHGITLEAIVTQLVEHYGWEELGARIKIRCFTEDPSIKSSLRFLRKTDWAREKVEYLYLKTNKLPLPAAKSSNAPAKTAAKKPTKPAQKSAQANTATSSPATDGQINSHIWGKRD</sequence>
<gene>
    <name evidence="2" type="ORF">D0436_13840</name>
</gene>
<feature type="compositionally biased region" description="Low complexity" evidence="1">
    <location>
        <begin position="74"/>
        <end position="85"/>
    </location>
</feature>
<accession>A0A5B8QZU3</accession>
<proteinExistence type="predicted"/>
<feature type="region of interest" description="Disordered" evidence="1">
    <location>
        <begin position="74"/>
        <end position="122"/>
    </location>
</feature>
<dbReference type="EMBL" id="CP031775">
    <property type="protein sequence ID" value="QDZ91451.1"/>
    <property type="molecule type" value="Genomic_DNA"/>
</dbReference>
<dbReference type="InterPro" id="IPR036361">
    <property type="entry name" value="SAP_dom_sf"/>
</dbReference>
<dbReference type="OrthoDB" id="9806870at2"/>
<dbReference type="Pfam" id="PF09905">
    <property type="entry name" value="VF530"/>
    <property type="match status" value="1"/>
</dbReference>
<dbReference type="Gene3D" id="1.10.720.30">
    <property type="entry name" value="SAP domain"/>
    <property type="match status" value="1"/>
</dbReference>